<dbReference type="InterPro" id="IPR047831">
    <property type="entry name" value="GPR180/TMEM145"/>
</dbReference>
<keyword evidence="1" id="KW-0812">Transmembrane</keyword>
<sequence>EKLRPRYWYFVVGGCEGPPRVGQYGRRSGAAQEPLPSGDVGPRLQYQIHAVNGGSTPSGEEEFSFDHQGLIRVHQGAAVAFALALLACLWTTRQRPGAQEEVSTKSHPYMQLVLLSLISSLCSELLGCGYYVSVASDGFGFQRLQFIGKLAAVVANCDIFLITTLAGQPLGPVKAARRSYATSSNI</sequence>
<dbReference type="EMBL" id="CAUYUJ010014615">
    <property type="protein sequence ID" value="CAK0843856.1"/>
    <property type="molecule type" value="Genomic_DNA"/>
</dbReference>
<dbReference type="PANTHER" id="PTHR23252">
    <property type="entry name" value="INTIMAL THICKNESS RECEPTOR-RELATED"/>
    <property type="match status" value="1"/>
</dbReference>
<feature type="transmembrane region" description="Helical" evidence="1">
    <location>
        <begin position="112"/>
        <end position="134"/>
    </location>
</feature>
<dbReference type="Proteomes" id="UP001189429">
    <property type="component" value="Unassembled WGS sequence"/>
</dbReference>
<keyword evidence="1" id="KW-1133">Transmembrane helix</keyword>
<evidence type="ECO:0008006" key="4">
    <source>
        <dbReference type="Google" id="ProtNLM"/>
    </source>
</evidence>
<reference evidence="2" key="1">
    <citation type="submission" date="2023-10" db="EMBL/GenBank/DDBJ databases">
        <authorList>
            <person name="Chen Y."/>
            <person name="Shah S."/>
            <person name="Dougan E. K."/>
            <person name="Thang M."/>
            <person name="Chan C."/>
        </authorList>
    </citation>
    <scope>NUCLEOTIDE SEQUENCE [LARGE SCALE GENOMIC DNA]</scope>
</reference>
<organism evidence="2 3">
    <name type="scientific">Prorocentrum cordatum</name>
    <dbReference type="NCBI Taxonomy" id="2364126"/>
    <lineage>
        <taxon>Eukaryota</taxon>
        <taxon>Sar</taxon>
        <taxon>Alveolata</taxon>
        <taxon>Dinophyceae</taxon>
        <taxon>Prorocentrales</taxon>
        <taxon>Prorocentraceae</taxon>
        <taxon>Prorocentrum</taxon>
    </lineage>
</organism>
<feature type="transmembrane region" description="Helical" evidence="1">
    <location>
        <begin position="146"/>
        <end position="167"/>
    </location>
</feature>
<accession>A0ABN9TDP7</accession>
<evidence type="ECO:0000313" key="2">
    <source>
        <dbReference type="EMBL" id="CAK0843856.1"/>
    </source>
</evidence>
<name>A0ABN9TDP7_9DINO</name>
<feature type="transmembrane region" description="Helical" evidence="1">
    <location>
        <begin position="73"/>
        <end position="91"/>
    </location>
</feature>
<gene>
    <name evidence="2" type="ORF">PCOR1329_LOCUS38077</name>
</gene>
<evidence type="ECO:0000256" key="1">
    <source>
        <dbReference type="SAM" id="Phobius"/>
    </source>
</evidence>
<dbReference type="PANTHER" id="PTHR23252:SF24">
    <property type="entry name" value="TRANSMEMBRANE PROTEIN 145"/>
    <property type="match status" value="1"/>
</dbReference>
<comment type="caution">
    <text evidence="2">The sequence shown here is derived from an EMBL/GenBank/DDBJ whole genome shotgun (WGS) entry which is preliminary data.</text>
</comment>
<keyword evidence="3" id="KW-1185">Reference proteome</keyword>
<feature type="non-terminal residue" evidence="2">
    <location>
        <position position="1"/>
    </location>
</feature>
<keyword evidence="1" id="KW-0472">Membrane</keyword>
<protein>
    <recommendedName>
        <fullName evidence="4">Protein RFT1 homolog</fullName>
    </recommendedName>
</protein>
<evidence type="ECO:0000313" key="3">
    <source>
        <dbReference type="Proteomes" id="UP001189429"/>
    </source>
</evidence>
<proteinExistence type="predicted"/>